<gene>
    <name evidence="2" type="ORF">F2Q68_00034576</name>
</gene>
<accession>A0A8S9H9K2</accession>
<dbReference type="Proteomes" id="UP000712281">
    <property type="component" value="Unassembled WGS sequence"/>
</dbReference>
<proteinExistence type="predicted"/>
<evidence type="ECO:0000313" key="2">
    <source>
        <dbReference type="EMBL" id="KAF2552638.1"/>
    </source>
</evidence>
<protein>
    <submittedName>
        <fullName evidence="2">Uncharacterized protein</fullName>
    </submittedName>
</protein>
<sequence>MKKTLTSSPARSNDADEFSDQIRRCWRVLLPDPTTLTSSPARSDDDDEFSGQIRRY</sequence>
<comment type="caution">
    <text evidence="2">The sequence shown here is derived from an EMBL/GenBank/DDBJ whole genome shotgun (WGS) entry which is preliminary data.</text>
</comment>
<evidence type="ECO:0000256" key="1">
    <source>
        <dbReference type="SAM" id="MobiDB-lite"/>
    </source>
</evidence>
<dbReference type="EMBL" id="QGKW02001988">
    <property type="protein sequence ID" value="KAF2552638.1"/>
    <property type="molecule type" value="Genomic_DNA"/>
</dbReference>
<name>A0A8S9H9K2_BRACR</name>
<organism evidence="2 3">
    <name type="scientific">Brassica cretica</name>
    <name type="common">Mustard</name>
    <dbReference type="NCBI Taxonomy" id="69181"/>
    <lineage>
        <taxon>Eukaryota</taxon>
        <taxon>Viridiplantae</taxon>
        <taxon>Streptophyta</taxon>
        <taxon>Embryophyta</taxon>
        <taxon>Tracheophyta</taxon>
        <taxon>Spermatophyta</taxon>
        <taxon>Magnoliopsida</taxon>
        <taxon>eudicotyledons</taxon>
        <taxon>Gunneridae</taxon>
        <taxon>Pentapetalae</taxon>
        <taxon>rosids</taxon>
        <taxon>malvids</taxon>
        <taxon>Brassicales</taxon>
        <taxon>Brassicaceae</taxon>
        <taxon>Brassiceae</taxon>
        <taxon>Brassica</taxon>
    </lineage>
</organism>
<evidence type="ECO:0000313" key="3">
    <source>
        <dbReference type="Proteomes" id="UP000712281"/>
    </source>
</evidence>
<dbReference type="AlphaFoldDB" id="A0A8S9H9K2"/>
<feature type="region of interest" description="Disordered" evidence="1">
    <location>
        <begin position="32"/>
        <end position="56"/>
    </location>
</feature>
<reference evidence="2" key="1">
    <citation type="submission" date="2019-12" db="EMBL/GenBank/DDBJ databases">
        <title>Genome sequencing and annotation of Brassica cretica.</title>
        <authorList>
            <person name="Studholme D.J."/>
            <person name="Sarris P.F."/>
        </authorList>
    </citation>
    <scope>NUCLEOTIDE SEQUENCE</scope>
    <source>
        <strain evidence="2">PFS-001/15</strain>
        <tissue evidence="2">Leaf</tissue>
    </source>
</reference>